<dbReference type="SMART" id="SM00575">
    <property type="entry name" value="ZnF_PMZ"/>
    <property type="match status" value="1"/>
</dbReference>
<dbReference type="Pfam" id="PF04434">
    <property type="entry name" value="SWIM"/>
    <property type="match status" value="1"/>
</dbReference>
<keyword evidence="4 6" id="KW-0862">Zinc</keyword>
<keyword evidence="6" id="KW-0539">Nucleus</keyword>
<dbReference type="PROSITE" id="PS50966">
    <property type="entry name" value="ZF_SWIM"/>
    <property type="match status" value="1"/>
</dbReference>
<keyword evidence="10" id="KW-1185">Reference proteome</keyword>
<feature type="domain" description="SWIM-type" evidence="8">
    <location>
        <begin position="114"/>
        <end position="150"/>
    </location>
</feature>
<protein>
    <recommendedName>
        <fullName evidence="6">Protein FAR1-RELATED SEQUENCE</fullName>
    </recommendedName>
</protein>
<keyword evidence="3 5" id="KW-0863">Zinc-finger</keyword>
<dbReference type="PANTHER" id="PTHR31669:SF295">
    <property type="entry name" value="PROTEIN FAR1-RELATED SEQUENCE"/>
    <property type="match status" value="1"/>
</dbReference>
<dbReference type="EnsemblPlants" id="HORVU.MOREX.r3.4HG0408310.1">
    <property type="protein sequence ID" value="HORVU.MOREX.r3.4HG0408310.1.CDS1"/>
    <property type="gene ID" value="HORVU.MOREX.r3.4HG0408310"/>
</dbReference>
<evidence type="ECO:0000256" key="2">
    <source>
        <dbReference type="ARBA" id="ARBA00022723"/>
    </source>
</evidence>
<evidence type="ECO:0000256" key="1">
    <source>
        <dbReference type="ARBA" id="ARBA00005889"/>
    </source>
</evidence>
<comment type="function">
    <text evidence="6">Putative transcription activator involved in regulating light control of development.</text>
</comment>
<evidence type="ECO:0000313" key="9">
    <source>
        <dbReference type="EnsemblPlants" id="HORVU.MOREX.r3.4HG0408310.1.CDS1"/>
    </source>
</evidence>
<feature type="region of interest" description="Disordered" evidence="7">
    <location>
        <begin position="229"/>
        <end position="320"/>
    </location>
</feature>
<comment type="subcellular location">
    <subcellularLocation>
        <location evidence="6">Nucleus</location>
    </subcellularLocation>
</comment>
<dbReference type="GO" id="GO:0005634">
    <property type="term" value="C:nucleus"/>
    <property type="evidence" value="ECO:0007669"/>
    <property type="project" value="UniProtKB-SubCell"/>
</dbReference>
<organism evidence="9 10">
    <name type="scientific">Hordeum vulgare subsp. vulgare</name>
    <name type="common">Domesticated barley</name>
    <dbReference type="NCBI Taxonomy" id="112509"/>
    <lineage>
        <taxon>Eukaryota</taxon>
        <taxon>Viridiplantae</taxon>
        <taxon>Streptophyta</taxon>
        <taxon>Embryophyta</taxon>
        <taxon>Tracheophyta</taxon>
        <taxon>Spermatophyta</taxon>
        <taxon>Magnoliopsida</taxon>
        <taxon>Liliopsida</taxon>
        <taxon>Poales</taxon>
        <taxon>Poaceae</taxon>
        <taxon>BOP clade</taxon>
        <taxon>Pooideae</taxon>
        <taxon>Triticodae</taxon>
        <taxon>Triticeae</taxon>
        <taxon>Hordeinae</taxon>
        <taxon>Hordeum</taxon>
    </lineage>
</organism>
<evidence type="ECO:0000256" key="5">
    <source>
        <dbReference type="PROSITE-ProRule" id="PRU00325"/>
    </source>
</evidence>
<dbReference type="AlphaFoldDB" id="A0A8I7BD82"/>
<sequence length="353" mass="39875">MKCVKKLCLIVRTMLDSLVKQQLRLYTLGRHTFELCPKFKNKIKMLLLTYFFLCSCSYNIERQAAAYYTRTVFGKFQKQVTASTGFIVNQDTDYQGQGVVFELKATSYENPKLYSVHAVKDEGLFECSCHYFEMNGLICAHIIRAMVHLNVQAIPQQYLLERWSEAATTSMGRTGRLLDFGHPSTNTLKYNSLCRRLTWLASNACCNDDAYRILDDAIKALEPAIAAAKRGAMPDQQATQHSEPPTPPAATTVTVNGDMPQRERSDMLQNPARVPKKGRPTDREKRKKTLVEQRDDEQKKKMKQQGKKATTSDKTTAQKRTVRCKHCNELGHNIQTCGTLKAAMEAAAAPSKC</sequence>
<evidence type="ECO:0000313" key="10">
    <source>
        <dbReference type="Proteomes" id="UP000011116"/>
    </source>
</evidence>
<evidence type="ECO:0000256" key="4">
    <source>
        <dbReference type="ARBA" id="ARBA00022833"/>
    </source>
</evidence>
<reference evidence="10" key="1">
    <citation type="journal article" date="2012" name="Nature">
        <title>A physical, genetic and functional sequence assembly of the barley genome.</title>
        <authorList>
            <consortium name="The International Barley Genome Sequencing Consortium"/>
            <person name="Mayer K.F."/>
            <person name="Waugh R."/>
            <person name="Brown J.W."/>
            <person name="Schulman A."/>
            <person name="Langridge P."/>
            <person name="Platzer M."/>
            <person name="Fincher G.B."/>
            <person name="Muehlbauer G.J."/>
            <person name="Sato K."/>
            <person name="Close T.J."/>
            <person name="Wise R.P."/>
            <person name="Stein N."/>
        </authorList>
    </citation>
    <scope>NUCLEOTIDE SEQUENCE [LARGE SCALE GENOMIC DNA]</scope>
    <source>
        <strain evidence="10">cv. Morex</strain>
    </source>
</reference>
<evidence type="ECO:0000256" key="6">
    <source>
        <dbReference type="RuleBase" id="RU367018"/>
    </source>
</evidence>
<comment type="similarity">
    <text evidence="1 6">Belongs to the FHY3/FAR1 family.</text>
</comment>
<keyword evidence="2 6" id="KW-0479">Metal-binding</keyword>
<reference evidence="9" key="3">
    <citation type="submission" date="2022-01" db="UniProtKB">
        <authorList>
            <consortium name="EnsemblPlants"/>
        </authorList>
    </citation>
    <scope>IDENTIFICATION</scope>
    <source>
        <strain evidence="9">subsp. vulgare</strain>
    </source>
</reference>
<dbReference type="PANTHER" id="PTHR31669">
    <property type="entry name" value="PROTEIN FAR1-RELATED SEQUENCE 10-RELATED"/>
    <property type="match status" value="1"/>
</dbReference>
<dbReference type="Proteomes" id="UP000011116">
    <property type="component" value="Chromosome 4H"/>
</dbReference>
<evidence type="ECO:0000256" key="3">
    <source>
        <dbReference type="ARBA" id="ARBA00022771"/>
    </source>
</evidence>
<dbReference type="GO" id="GO:0006355">
    <property type="term" value="P:regulation of DNA-templated transcription"/>
    <property type="evidence" value="ECO:0007669"/>
    <property type="project" value="UniProtKB-UniRule"/>
</dbReference>
<proteinExistence type="inferred from homology"/>
<reference evidence="9" key="2">
    <citation type="submission" date="2020-10" db="EMBL/GenBank/DDBJ databases">
        <authorList>
            <person name="Scholz U."/>
            <person name="Mascher M."/>
            <person name="Fiebig A."/>
        </authorList>
    </citation>
    <scope>NUCLEOTIDE SEQUENCE [LARGE SCALE GENOMIC DNA]</scope>
    <source>
        <strain evidence="9">cv. Morex</strain>
    </source>
</reference>
<dbReference type="InterPro" id="IPR031052">
    <property type="entry name" value="FHY3/FAR1"/>
</dbReference>
<accession>A0A8I7BD82</accession>
<dbReference type="Gramene" id="HORVU.MOREX.r3.4HG0408310.1">
    <property type="protein sequence ID" value="HORVU.MOREX.r3.4HG0408310.1.CDS1"/>
    <property type="gene ID" value="HORVU.MOREX.r3.4HG0408310"/>
</dbReference>
<name>A0A8I7BD82_HORVV</name>
<evidence type="ECO:0000256" key="7">
    <source>
        <dbReference type="SAM" id="MobiDB-lite"/>
    </source>
</evidence>
<evidence type="ECO:0000259" key="8">
    <source>
        <dbReference type="PROSITE" id="PS50966"/>
    </source>
</evidence>
<feature type="compositionally biased region" description="Basic and acidic residues" evidence="7">
    <location>
        <begin position="279"/>
        <end position="299"/>
    </location>
</feature>
<dbReference type="InterPro" id="IPR006564">
    <property type="entry name" value="Znf_PMZ"/>
</dbReference>
<dbReference type="GO" id="GO:0008270">
    <property type="term" value="F:zinc ion binding"/>
    <property type="evidence" value="ECO:0007669"/>
    <property type="project" value="UniProtKB-UniRule"/>
</dbReference>
<dbReference type="InterPro" id="IPR007527">
    <property type="entry name" value="Znf_SWIM"/>
</dbReference>